<evidence type="ECO:0000313" key="10">
    <source>
        <dbReference type="EMBL" id="XFO65342.1"/>
    </source>
</evidence>
<dbReference type="Pfam" id="PF13231">
    <property type="entry name" value="PMT_2"/>
    <property type="match status" value="1"/>
</dbReference>
<keyword evidence="5 8" id="KW-0812">Transmembrane</keyword>
<sequence length="517" mass="57743">MPIIFSPFSAVWLIIIAGCVVRLALGATIGLGVDETYVTAVARQLSLSYFDHPPLHLWIIWLTTYVTGSENPAILRLPFILLFAGTTWLSYRLTARLFSEWAGVWAALLLNVSAVFGLTGGGWLLPDGPLMFCLMVVVYLLSQLFFPPERGQSLALWLVAGVFLGLGLLSKYHAVLLVVGLFIYLITSRDRRWVLATPGPYLAVSIAFVVFSPVLIWNAQHDWVSFVFQGSRGAVSGFYPGKMLANIAGQAVWVLPWIWLPLIWQFVKGISRGPARSRFSGLQDKRWFLCCLASGPIILFTIATLWGAQGLFHWQAPGYLLVFPLLGQAVAGWIQFGRRSVRSWLIFSVTVFVIIAIVLGSHTANGWLKTAKPDWFTKGDPSWEALNWASLPKSLVERGFLDSSLTVEFLIARHWIDAGKIDYVMGGTLPLLCLTNEPHHFAFMHNPADFYGKNALIIGQRNMADVQKELAPYFETIEFKGNVPIYRQGQPQFDVAVFYGRNFKGQYPLPYGFSGKK</sequence>
<keyword evidence="2" id="KW-1003">Cell membrane</keyword>
<dbReference type="PANTHER" id="PTHR33908:SF11">
    <property type="entry name" value="MEMBRANE PROTEIN"/>
    <property type="match status" value="1"/>
</dbReference>
<evidence type="ECO:0000256" key="4">
    <source>
        <dbReference type="ARBA" id="ARBA00022679"/>
    </source>
</evidence>
<keyword evidence="7 8" id="KW-0472">Membrane</keyword>
<dbReference type="RefSeq" id="WP_094603410.1">
    <property type="nucleotide sequence ID" value="NZ_CP155573.1"/>
</dbReference>
<feature type="transmembrane region" description="Helical" evidence="8">
    <location>
        <begin position="50"/>
        <end position="66"/>
    </location>
</feature>
<evidence type="ECO:0000256" key="6">
    <source>
        <dbReference type="ARBA" id="ARBA00022989"/>
    </source>
</evidence>
<keyword evidence="6 8" id="KW-1133">Transmembrane helix</keyword>
<protein>
    <recommendedName>
        <fullName evidence="9">Glycosyltransferase RgtA/B/C/D-like domain-containing protein</fullName>
    </recommendedName>
</protein>
<reference evidence="10" key="1">
    <citation type="submission" date="2024-05" db="EMBL/GenBank/DDBJ databases">
        <title>Isolation and characterization of Sporomusa carbonis sp. nov., a carboxydotrophic hydrogenogen in the genus of Sporomusa isolated from a charcoal burning pile.</title>
        <authorList>
            <person name="Boeer T."/>
            <person name="Rosenbaum F."/>
            <person name="Eysell L."/>
            <person name="Mueller V."/>
            <person name="Daniel R."/>
            <person name="Poehlein A."/>
        </authorList>
    </citation>
    <scope>NUCLEOTIDE SEQUENCE [LARGE SCALE GENOMIC DNA]</scope>
    <source>
        <strain evidence="10">DSM 10669</strain>
    </source>
</reference>
<name>A0ABZ3II42_9FIRM</name>
<evidence type="ECO:0000256" key="5">
    <source>
        <dbReference type="ARBA" id="ARBA00022692"/>
    </source>
</evidence>
<feature type="transmembrane region" description="Helical" evidence="8">
    <location>
        <begin position="73"/>
        <end position="91"/>
    </location>
</feature>
<evidence type="ECO:0000256" key="1">
    <source>
        <dbReference type="ARBA" id="ARBA00004651"/>
    </source>
</evidence>
<evidence type="ECO:0000313" key="11">
    <source>
        <dbReference type="Proteomes" id="UP000216752"/>
    </source>
</evidence>
<evidence type="ECO:0000256" key="8">
    <source>
        <dbReference type="SAM" id="Phobius"/>
    </source>
</evidence>
<dbReference type="InterPro" id="IPR038731">
    <property type="entry name" value="RgtA/B/C-like"/>
</dbReference>
<evidence type="ECO:0000259" key="9">
    <source>
        <dbReference type="Pfam" id="PF13231"/>
    </source>
</evidence>
<feature type="transmembrane region" description="Helical" evidence="8">
    <location>
        <begin position="318"/>
        <end position="337"/>
    </location>
</feature>
<feature type="transmembrane region" description="Helical" evidence="8">
    <location>
        <begin position="287"/>
        <end position="306"/>
    </location>
</feature>
<organism evidence="10 11">
    <name type="scientific">Sporomusa silvacetica DSM 10669</name>
    <dbReference type="NCBI Taxonomy" id="1123289"/>
    <lineage>
        <taxon>Bacteria</taxon>
        <taxon>Bacillati</taxon>
        <taxon>Bacillota</taxon>
        <taxon>Negativicutes</taxon>
        <taxon>Selenomonadales</taxon>
        <taxon>Sporomusaceae</taxon>
        <taxon>Sporomusa</taxon>
    </lineage>
</organism>
<feature type="transmembrane region" description="Helical" evidence="8">
    <location>
        <begin position="199"/>
        <end position="219"/>
    </location>
</feature>
<keyword evidence="4" id="KW-0808">Transferase</keyword>
<evidence type="ECO:0000256" key="7">
    <source>
        <dbReference type="ARBA" id="ARBA00023136"/>
    </source>
</evidence>
<evidence type="ECO:0000256" key="3">
    <source>
        <dbReference type="ARBA" id="ARBA00022676"/>
    </source>
</evidence>
<feature type="domain" description="Glycosyltransferase RgtA/B/C/D-like" evidence="9">
    <location>
        <begin position="51"/>
        <end position="217"/>
    </location>
</feature>
<keyword evidence="3" id="KW-0328">Glycosyltransferase</keyword>
<keyword evidence="11" id="KW-1185">Reference proteome</keyword>
<feature type="transmembrane region" description="Helical" evidence="8">
    <location>
        <begin position="103"/>
        <end position="125"/>
    </location>
</feature>
<dbReference type="EMBL" id="CP155573">
    <property type="protein sequence ID" value="XFO65342.1"/>
    <property type="molecule type" value="Genomic_DNA"/>
</dbReference>
<proteinExistence type="predicted"/>
<dbReference type="InterPro" id="IPR050297">
    <property type="entry name" value="LipidA_mod_glycosyltrf_83"/>
</dbReference>
<evidence type="ECO:0000256" key="2">
    <source>
        <dbReference type="ARBA" id="ARBA00022475"/>
    </source>
</evidence>
<feature type="transmembrane region" description="Helical" evidence="8">
    <location>
        <begin position="344"/>
        <end position="364"/>
    </location>
</feature>
<feature type="transmembrane region" description="Helical" evidence="8">
    <location>
        <begin position="154"/>
        <end position="187"/>
    </location>
</feature>
<comment type="subcellular location">
    <subcellularLocation>
        <location evidence="1">Cell membrane</location>
        <topology evidence="1">Multi-pass membrane protein</topology>
    </subcellularLocation>
</comment>
<accession>A0ABZ3II42</accession>
<gene>
    <name evidence="10" type="ORF">SPSIL_014510</name>
</gene>
<dbReference type="Proteomes" id="UP000216752">
    <property type="component" value="Chromosome"/>
</dbReference>
<feature type="transmembrane region" description="Helical" evidence="8">
    <location>
        <begin position="247"/>
        <end position="267"/>
    </location>
</feature>
<dbReference type="PANTHER" id="PTHR33908">
    <property type="entry name" value="MANNOSYLTRANSFERASE YKCB-RELATED"/>
    <property type="match status" value="1"/>
</dbReference>